<gene>
    <name evidence="18" type="ORF">ABW02_06210</name>
</gene>
<keyword evidence="7 15" id="KW-0812">Transmembrane</keyword>
<dbReference type="EC" id="2.7.13.3" evidence="3"/>
<feature type="domain" description="Histidine kinase" evidence="16">
    <location>
        <begin position="247"/>
        <end position="464"/>
    </location>
</feature>
<evidence type="ECO:0000256" key="5">
    <source>
        <dbReference type="ARBA" id="ARBA00022553"/>
    </source>
</evidence>
<reference evidence="18 19" key="1">
    <citation type="submission" date="2015-05" db="EMBL/GenBank/DDBJ databases">
        <title>Whole genome sequence and identification of bacterial endophytes from Costus igneus.</title>
        <authorList>
            <person name="Lee Y.P."/>
            <person name="Gan H.M."/>
            <person name="Eng W."/>
            <person name="Wheatley M.S."/>
            <person name="Caraballo A."/>
            <person name="Polter S."/>
            <person name="Savka M.A."/>
            <person name="Hudson A.O."/>
        </authorList>
    </citation>
    <scope>NUCLEOTIDE SEQUENCE [LARGE SCALE GENOMIC DNA]</scope>
    <source>
        <strain evidence="18 19">RIT379</strain>
    </source>
</reference>
<dbReference type="PROSITE" id="PS50885">
    <property type="entry name" value="HAMP"/>
    <property type="match status" value="1"/>
</dbReference>
<evidence type="ECO:0000256" key="6">
    <source>
        <dbReference type="ARBA" id="ARBA00022679"/>
    </source>
</evidence>
<dbReference type="RefSeq" id="WP_047941080.1">
    <property type="nucleotide sequence ID" value="NZ_LDPH01000004.1"/>
</dbReference>
<dbReference type="Gene3D" id="6.10.340.10">
    <property type="match status" value="1"/>
</dbReference>
<dbReference type="Gene3D" id="1.10.287.130">
    <property type="match status" value="1"/>
</dbReference>
<dbReference type="InterPro" id="IPR003661">
    <property type="entry name" value="HisK_dim/P_dom"/>
</dbReference>
<sequence length="466" mass="53387">MHKISFKLLIFISFLVIFFVPVSITKLIFHKVIDNHSQFDDITYERNEWIEKNVLDMDGRVFFEEDWREQLIHKAEEDNVELFIINRAGEITYTKGIVESRNALIDKKDDQTTGVRYEQYDFGGFDQYNIYAEDSLIASVYISYPISDQAVLNNHPNYDLAILTGIITIVAGLIIIFFHKNLIKPLYALNRSSQQISNENYHVTLPASRIKEVNNSTEAFMKMAHKLELAKQKNKQLEEERKLFVSSIVHDLRTPIFSLRGFLEGLQKGIITKEKKKIQYVEMCLKQADHLNELVSSLADYSKIEGQIKLEKITTFTMLDIISDVKELLYYSLAQKNIIVEVNNVTNKQISGDFSLLKRAFENILANSIRHSPENGTIEVIIKEDKGYVETVIVDNGEGFVESELDYVFKPLYRGESARSGPNQRMGLGLTITHVIIQKHEGIIKATNDKKKGAKVIVRIPINGSA</sequence>
<dbReference type="InterPro" id="IPR003660">
    <property type="entry name" value="HAMP_dom"/>
</dbReference>
<dbReference type="SUPFAM" id="SSF47384">
    <property type="entry name" value="Homodimeric domain of signal transducing histidine kinase"/>
    <property type="match status" value="1"/>
</dbReference>
<evidence type="ECO:0000256" key="8">
    <source>
        <dbReference type="ARBA" id="ARBA00022741"/>
    </source>
</evidence>
<evidence type="ECO:0000256" key="7">
    <source>
        <dbReference type="ARBA" id="ARBA00022692"/>
    </source>
</evidence>
<dbReference type="PATRIC" id="fig|1397.4.peg.3907"/>
<keyword evidence="6" id="KW-0808">Transferase</keyword>
<keyword evidence="9" id="KW-0418">Kinase</keyword>
<evidence type="ECO:0000256" key="3">
    <source>
        <dbReference type="ARBA" id="ARBA00012438"/>
    </source>
</evidence>
<dbReference type="InterPro" id="IPR004358">
    <property type="entry name" value="Sig_transdc_His_kin-like_C"/>
</dbReference>
<evidence type="ECO:0000313" key="19">
    <source>
        <dbReference type="Proteomes" id="UP000036045"/>
    </source>
</evidence>
<dbReference type="PANTHER" id="PTHR45528:SF1">
    <property type="entry name" value="SENSOR HISTIDINE KINASE CPXA"/>
    <property type="match status" value="1"/>
</dbReference>
<proteinExistence type="predicted"/>
<evidence type="ECO:0000256" key="14">
    <source>
        <dbReference type="SAM" id="Coils"/>
    </source>
</evidence>
<dbReference type="Proteomes" id="UP000036045">
    <property type="component" value="Unassembled WGS sequence"/>
</dbReference>
<evidence type="ECO:0000256" key="12">
    <source>
        <dbReference type="ARBA" id="ARBA00023012"/>
    </source>
</evidence>
<keyword evidence="8" id="KW-0547">Nucleotide-binding</keyword>
<evidence type="ECO:0000256" key="10">
    <source>
        <dbReference type="ARBA" id="ARBA00022840"/>
    </source>
</evidence>
<keyword evidence="12" id="KW-0902">Two-component regulatory system</keyword>
<keyword evidence="5" id="KW-0597">Phosphoprotein</keyword>
<keyword evidence="10" id="KW-0067">ATP-binding</keyword>
<dbReference type="PROSITE" id="PS50109">
    <property type="entry name" value="HIS_KIN"/>
    <property type="match status" value="1"/>
</dbReference>
<dbReference type="InterPro" id="IPR005467">
    <property type="entry name" value="His_kinase_dom"/>
</dbReference>
<dbReference type="CDD" id="cd00082">
    <property type="entry name" value="HisKA"/>
    <property type="match status" value="1"/>
</dbReference>
<evidence type="ECO:0000313" key="18">
    <source>
        <dbReference type="EMBL" id="KLV27120.1"/>
    </source>
</evidence>
<evidence type="ECO:0000256" key="11">
    <source>
        <dbReference type="ARBA" id="ARBA00022989"/>
    </source>
</evidence>
<evidence type="ECO:0000256" key="13">
    <source>
        <dbReference type="ARBA" id="ARBA00023136"/>
    </source>
</evidence>
<organism evidence="18 19">
    <name type="scientific">Niallia circulans</name>
    <name type="common">Bacillus circulans</name>
    <dbReference type="NCBI Taxonomy" id="1397"/>
    <lineage>
        <taxon>Bacteria</taxon>
        <taxon>Bacillati</taxon>
        <taxon>Bacillota</taxon>
        <taxon>Bacilli</taxon>
        <taxon>Bacillales</taxon>
        <taxon>Bacillaceae</taxon>
        <taxon>Niallia</taxon>
    </lineage>
</organism>
<dbReference type="InterPro" id="IPR003594">
    <property type="entry name" value="HATPase_dom"/>
</dbReference>
<dbReference type="Gene3D" id="3.30.565.10">
    <property type="entry name" value="Histidine kinase-like ATPase, C-terminal domain"/>
    <property type="match status" value="1"/>
</dbReference>
<feature type="transmembrane region" description="Helical" evidence="15">
    <location>
        <begin position="160"/>
        <end position="178"/>
    </location>
</feature>
<evidence type="ECO:0000259" key="16">
    <source>
        <dbReference type="PROSITE" id="PS50109"/>
    </source>
</evidence>
<dbReference type="SMART" id="SM00388">
    <property type="entry name" value="HisKA"/>
    <property type="match status" value="1"/>
</dbReference>
<evidence type="ECO:0000256" key="1">
    <source>
        <dbReference type="ARBA" id="ARBA00000085"/>
    </source>
</evidence>
<dbReference type="SUPFAM" id="SSF55874">
    <property type="entry name" value="ATPase domain of HSP90 chaperone/DNA topoisomerase II/histidine kinase"/>
    <property type="match status" value="1"/>
</dbReference>
<feature type="domain" description="HAMP" evidence="17">
    <location>
        <begin position="180"/>
        <end position="232"/>
    </location>
</feature>
<evidence type="ECO:0000256" key="9">
    <source>
        <dbReference type="ARBA" id="ARBA00022777"/>
    </source>
</evidence>
<dbReference type="GO" id="GO:0000155">
    <property type="term" value="F:phosphorelay sensor kinase activity"/>
    <property type="evidence" value="ECO:0007669"/>
    <property type="project" value="InterPro"/>
</dbReference>
<comment type="caution">
    <text evidence="18">The sequence shown here is derived from an EMBL/GenBank/DDBJ whole genome shotgun (WGS) entry which is preliminary data.</text>
</comment>
<dbReference type="InterPro" id="IPR036890">
    <property type="entry name" value="HATPase_C_sf"/>
</dbReference>
<dbReference type="Pfam" id="PF00512">
    <property type="entry name" value="HisKA"/>
    <property type="match status" value="1"/>
</dbReference>
<dbReference type="GO" id="GO:0005886">
    <property type="term" value="C:plasma membrane"/>
    <property type="evidence" value="ECO:0007669"/>
    <property type="project" value="UniProtKB-SubCell"/>
</dbReference>
<keyword evidence="4" id="KW-1003">Cell membrane</keyword>
<evidence type="ECO:0000259" key="17">
    <source>
        <dbReference type="PROSITE" id="PS50885"/>
    </source>
</evidence>
<keyword evidence="11 15" id="KW-1133">Transmembrane helix</keyword>
<keyword evidence="19" id="KW-1185">Reference proteome</keyword>
<evidence type="ECO:0000256" key="2">
    <source>
        <dbReference type="ARBA" id="ARBA00004651"/>
    </source>
</evidence>
<evidence type="ECO:0000256" key="15">
    <source>
        <dbReference type="SAM" id="Phobius"/>
    </source>
</evidence>
<keyword evidence="14" id="KW-0175">Coiled coil</keyword>
<evidence type="ECO:0000256" key="4">
    <source>
        <dbReference type="ARBA" id="ARBA00022475"/>
    </source>
</evidence>
<protein>
    <recommendedName>
        <fullName evidence="3">histidine kinase</fullName>
        <ecNumber evidence="3">2.7.13.3</ecNumber>
    </recommendedName>
</protein>
<dbReference type="InterPro" id="IPR036097">
    <property type="entry name" value="HisK_dim/P_sf"/>
</dbReference>
<dbReference type="EMBL" id="LDPH01000004">
    <property type="protein sequence ID" value="KLV27120.1"/>
    <property type="molecule type" value="Genomic_DNA"/>
</dbReference>
<dbReference type="PANTHER" id="PTHR45528">
    <property type="entry name" value="SENSOR HISTIDINE KINASE CPXA"/>
    <property type="match status" value="1"/>
</dbReference>
<comment type="subcellular location">
    <subcellularLocation>
        <location evidence="2">Cell membrane</location>
        <topology evidence="2">Multi-pass membrane protein</topology>
    </subcellularLocation>
</comment>
<dbReference type="InterPro" id="IPR050398">
    <property type="entry name" value="HssS/ArlS-like"/>
</dbReference>
<dbReference type="OrthoDB" id="335833at2"/>
<comment type="catalytic activity">
    <reaction evidence="1">
        <text>ATP + protein L-histidine = ADP + protein N-phospho-L-histidine.</text>
        <dbReference type="EC" id="2.7.13.3"/>
    </reaction>
</comment>
<dbReference type="AlphaFoldDB" id="A0A0J1LDX6"/>
<accession>A0A0J1LDX6</accession>
<name>A0A0J1LDX6_NIACI</name>
<dbReference type="Pfam" id="PF02518">
    <property type="entry name" value="HATPase_c"/>
    <property type="match status" value="1"/>
</dbReference>
<keyword evidence="13 15" id="KW-0472">Membrane</keyword>
<dbReference type="PRINTS" id="PR00344">
    <property type="entry name" value="BCTRLSENSOR"/>
</dbReference>
<dbReference type="GO" id="GO:0005524">
    <property type="term" value="F:ATP binding"/>
    <property type="evidence" value="ECO:0007669"/>
    <property type="project" value="UniProtKB-KW"/>
</dbReference>
<dbReference type="SMART" id="SM00387">
    <property type="entry name" value="HATPase_c"/>
    <property type="match status" value="1"/>
</dbReference>
<feature type="coiled-coil region" evidence="14">
    <location>
        <begin position="220"/>
        <end position="247"/>
    </location>
</feature>